<reference evidence="3" key="1">
    <citation type="submission" date="2016-05" db="EMBL/GenBank/DDBJ databases">
        <title>Comparative genomics of biotechnologically important yeasts.</title>
        <authorList>
            <consortium name="DOE Joint Genome Institute"/>
            <person name="Riley R."/>
            <person name="Haridas S."/>
            <person name="Wolfe K.H."/>
            <person name="Lopes M.R."/>
            <person name="Hittinger C.T."/>
            <person name="Goker M."/>
            <person name="Salamov A."/>
            <person name="Wisecaver J."/>
            <person name="Long T.M."/>
            <person name="Aerts A.L."/>
            <person name="Barry K."/>
            <person name="Choi C."/>
            <person name="Clum A."/>
            <person name="Coughlan A.Y."/>
            <person name="Deshpande S."/>
            <person name="Douglass A.P."/>
            <person name="Hanson S.J."/>
            <person name="Klenk H.-P."/>
            <person name="Labutti K."/>
            <person name="Lapidus A."/>
            <person name="Lindquist E."/>
            <person name="Lipzen A."/>
            <person name="Meier-Kolthoff J.P."/>
            <person name="Ohm R.A."/>
            <person name="Otillar R.P."/>
            <person name="Pangilinan J."/>
            <person name="Peng Y."/>
            <person name="Rokas A."/>
            <person name="Rosa C.A."/>
            <person name="Scheuner C."/>
            <person name="Sibirny A.A."/>
            <person name="Slot J.C."/>
            <person name="Stielow J.B."/>
            <person name="Sun H."/>
            <person name="Kurtzman C.P."/>
            <person name="Blackwell M."/>
            <person name="Grigoriev I.V."/>
            <person name="Jeffries T.W."/>
        </authorList>
    </citation>
    <scope>NUCLEOTIDE SEQUENCE [LARGE SCALE GENOMIC DNA]</scope>
    <source>
        <strain evidence="3">NRRL Y-2460</strain>
    </source>
</reference>
<keyword evidence="1" id="KW-1133">Transmembrane helix</keyword>
<keyword evidence="1" id="KW-0812">Transmembrane</keyword>
<gene>
    <name evidence="2" type="ORF">PACTADRAFT_3074</name>
</gene>
<dbReference type="EMBL" id="KV454014">
    <property type="protein sequence ID" value="ODV95372.1"/>
    <property type="molecule type" value="Genomic_DNA"/>
</dbReference>
<keyword evidence="1" id="KW-0472">Membrane</keyword>
<evidence type="ECO:0000313" key="3">
    <source>
        <dbReference type="Proteomes" id="UP000094236"/>
    </source>
</evidence>
<sequence>MSSKVRARCQHYDMPGPILTLLFKNDCTCLSWLILIIKAITLMMYLQLIMPSAYALALVFSSHIVTAAKI</sequence>
<proteinExistence type="predicted"/>
<evidence type="ECO:0000313" key="2">
    <source>
        <dbReference type="EMBL" id="ODV95372.1"/>
    </source>
</evidence>
<dbReference type="Proteomes" id="UP000094236">
    <property type="component" value="Unassembled WGS sequence"/>
</dbReference>
<accession>A0A1E4TUC9</accession>
<name>A0A1E4TUC9_PACTA</name>
<organism evidence="2 3">
    <name type="scientific">Pachysolen tannophilus NRRL Y-2460</name>
    <dbReference type="NCBI Taxonomy" id="669874"/>
    <lineage>
        <taxon>Eukaryota</taxon>
        <taxon>Fungi</taxon>
        <taxon>Dikarya</taxon>
        <taxon>Ascomycota</taxon>
        <taxon>Saccharomycotina</taxon>
        <taxon>Pichiomycetes</taxon>
        <taxon>Pachysolenaceae</taxon>
        <taxon>Pachysolen</taxon>
    </lineage>
</organism>
<feature type="transmembrane region" description="Helical" evidence="1">
    <location>
        <begin position="21"/>
        <end position="42"/>
    </location>
</feature>
<protein>
    <submittedName>
        <fullName evidence="2">Uncharacterized protein</fullName>
    </submittedName>
</protein>
<evidence type="ECO:0000256" key="1">
    <source>
        <dbReference type="SAM" id="Phobius"/>
    </source>
</evidence>
<dbReference type="AlphaFoldDB" id="A0A1E4TUC9"/>
<keyword evidence="3" id="KW-1185">Reference proteome</keyword>